<sequence>MAADTPERHGDLVSATGGIRSEDSSRSGQRSSREKPTGLDDIAIHDPMMAGVDDNKAEKDLNVTEDDLLEAKELAATFSLDSCRDILQNVYRLHKKDPNFPLAIINKIEEFLDNDDIFSNPEKHEELITEMKIEAALITNNSPYAEVRSVVDNHDDPTMPCSTIRCWFMGLIFSAAISFINGFFEIRQPAIYVTSNVPQLLAYPFGKFLEKTLPDWGITLFGVRHSLNPGPFNKKEHMMIAIMASIAKSTPFTNYLVWIQYLPQYFNMPWAISFGYQILIALSTNFIGYGLAGLCRRFLVYPSSCVWPSSLVTIALNTAFHNEANPEAMGPFGHIWRWSRLKFFAITCVGMFAWFWLPNSLFAALTYFSWMTWISPNNKPLTWITGSQHGLGMNPFPTFDWNLLTFWVDPLMVPFFTTFNLAMGITLGFLIISGMYFTNALFTSYFPINNNLPYDNMAQAYDVKRIVDSRGIIDQDMYQAYSPPYLTAASATQYMSWFAVYTATVTYAVLFHRREIVMGFRDLVNSYRPSKKDEVEKGRALDVHSRLMKSYKEVPEWWYLVCLVLASILGCLGVGLWPTYTTPGVVFYGIALALVFVVPCGIIMAMTGVEISLNVLAEFIGGAWVEGNAISMCFFKSFGYITCSHALHFSQDLKLAHYLKIPPRMTFAAQMVPTIVSTFVCVGILQYQIHLPNICTPEAPFRLYCPAVNSYFTSAIMWGTVGPKKLWGVGGQYAVTLVAFPLGAAVVLVYWFIANKFPKNNVLRNFHPVVLFYGGIMFAPYNLTYLWPAVPVAFFSWIYLKSRYLGLWSKYNFVLSAAFSCGVALSAVVQFFALAFNNVEINWWGNTVIAQGCEGADCVRMTLAEGEYFGPSPGNYN</sequence>
<proteinExistence type="predicted"/>
<reference evidence="1" key="1">
    <citation type="submission" date="2022-10" db="EMBL/GenBank/DDBJ databases">
        <title>Complete Genome of Trichothecium roseum strain YXFP-22015, a Plant Pathogen Isolated from Citrus.</title>
        <authorList>
            <person name="Wang Y."/>
            <person name="Zhu L."/>
        </authorList>
    </citation>
    <scope>NUCLEOTIDE SEQUENCE</scope>
    <source>
        <strain evidence="1">YXFP-22015</strain>
    </source>
</reference>
<evidence type="ECO:0000313" key="1">
    <source>
        <dbReference type="EMBL" id="KAI9896650.1"/>
    </source>
</evidence>
<gene>
    <name evidence="1" type="ORF">N3K66_008822</name>
</gene>
<protein>
    <submittedName>
        <fullName evidence="1">Uncharacterized protein</fullName>
    </submittedName>
</protein>
<dbReference type="EMBL" id="CM047948">
    <property type="protein sequence ID" value="KAI9896650.1"/>
    <property type="molecule type" value="Genomic_DNA"/>
</dbReference>
<name>A0ACC0URG1_9HYPO</name>
<comment type="caution">
    <text evidence="1">The sequence shown here is derived from an EMBL/GenBank/DDBJ whole genome shotgun (WGS) entry which is preliminary data.</text>
</comment>
<evidence type="ECO:0000313" key="2">
    <source>
        <dbReference type="Proteomes" id="UP001163324"/>
    </source>
</evidence>
<dbReference type="Proteomes" id="UP001163324">
    <property type="component" value="Chromosome 9"/>
</dbReference>
<keyword evidence="2" id="KW-1185">Reference proteome</keyword>
<organism evidence="1 2">
    <name type="scientific">Trichothecium roseum</name>
    <dbReference type="NCBI Taxonomy" id="47278"/>
    <lineage>
        <taxon>Eukaryota</taxon>
        <taxon>Fungi</taxon>
        <taxon>Dikarya</taxon>
        <taxon>Ascomycota</taxon>
        <taxon>Pezizomycotina</taxon>
        <taxon>Sordariomycetes</taxon>
        <taxon>Hypocreomycetidae</taxon>
        <taxon>Hypocreales</taxon>
        <taxon>Hypocreales incertae sedis</taxon>
        <taxon>Trichothecium</taxon>
    </lineage>
</organism>
<accession>A0ACC0URG1</accession>